<evidence type="ECO:0000313" key="2">
    <source>
        <dbReference type="EMBL" id="KAG9233932.1"/>
    </source>
</evidence>
<comment type="caution">
    <text evidence="2">The sequence shown here is derived from an EMBL/GenBank/DDBJ whole genome shotgun (WGS) entry which is preliminary data.</text>
</comment>
<dbReference type="PRINTS" id="PR00368">
    <property type="entry name" value="FADPNR"/>
</dbReference>
<dbReference type="EMBL" id="MU251481">
    <property type="protein sequence ID" value="KAG9233932.1"/>
    <property type="molecule type" value="Genomic_DNA"/>
</dbReference>
<dbReference type="PANTHER" id="PTHR43735:SF24">
    <property type="entry name" value="NUCLEOTIDE-DISULPHIDE OXIDOREDUCTASE AMID-LIKE, PUTATIVE (AFU_ORTHOLOGUE AFUA_1G17180)-RELATED"/>
    <property type="match status" value="1"/>
</dbReference>
<name>A0A9P7YI33_9HELO</name>
<dbReference type="InterPro" id="IPR023753">
    <property type="entry name" value="FAD/NAD-binding_dom"/>
</dbReference>
<dbReference type="InterPro" id="IPR036188">
    <property type="entry name" value="FAD/NAD-bd_sf"/>
</dbReference>
<protein>
    <recommendedName>
        <fullName evidence="1">FAD/NAD(P)-binding domain-containing protein</fullName>
    </recommendedName>
</protein>
<organism evidence="2 3">
    <name type="scientific">Amylocarpus encephaloides</name>
    <dbReference type="NCBI Taxonomy" id="45428"/>
    <lineage>
        <taxon>Eukaryota</taxon>
        <taxon>Fungi</taxon>
        <taxon>Dikarya</taxon>
        <taxon>Ascomycota</taxon>
        <taxon>Pezizomycotina</taxon>
        <taxon>Leotiomycetes</taxon>
        <taxon>Helotiales</taxon>
        <taxon>Helotiales incertae sedis</taxon>
        <taxon>Amylocarpus</taxon>
    </lineage>
</organism>
<proteinExistence type="predicted"/>
<gene>
    <name evidence="2" type="ORF">BJ875DRAFT_462882</name>
</gene>
<keyword evidence="3" id="KW-1185">Reference proteome</keyword>
<dbReference type="Gene3D" id="3.50.50.100">
    <property type="match status" value="1"/>
</dbReference>
<evidence type="ECO:0000313" key="3">
    <source>
        <dbReference type="Proteomes" id="UP000824998"/>
    </source>
</evidence>
<dbReference type="GO" id="GO:0004174">
    <property type="term" value="F:electron-transferring-flavoprotein dehydrogenase activity"/>
    <property type="evidence" value="ECO:0007669"/>
    <property type="project" value="TreeGrafter"/>
</dbReference>
<sequence length="479" mass="52321">MKSFSFFSRFSNPFQLPLFRSNLVFPASSCARPFHNSEIMSSVTNASVKVLVVGGAYGGLSAALNLLDLSRGKATRMAPRLGDPTDRKKVDIKFRIVDERDGYFHLIGSPLAFASAPEAERFWVKYTDIAALRDDAITVIQGSVSKIDPATKTATILDSKTKKQYEESYDFLIAASGLRRVKQVVPQALTKEEYLEEAKKQIEAVGVGEGVQNRKGVVVIGGGAVGIEMASEIALVHPTQRVTLIHSRERLLSAEPLPAEVAEYAVAALRRLGVEVVLGHRVNSSVQYADGKYLLKLSDGTKRTAGAVIWALSKQQASSSYLPKDTLDEDGLVQIDSTLHFKNDLPNSKYHYAVGDIAKWSGIKRCGAAMHMGFLAANNIYQDILASIGFIKAPKYVTFPEVPPMIALACGKEAISYSQEEGAAVGEDIMKMFFEGDLGFRICWDYLQLGKENVVAEDAETPEEVKTLEKKIDVVAISA</sequence>
<dbReference type="AlphaFoldDB" id="A0A9P7YI33"/>
<accession>A0A9P7YI33</accession>
<dbReference type="Proteomes" id="UP000824998">
    <property type="component" value="Unassembled WGS sequence"/>
</dbReference>
<dbReference type="OrthoDB" id="202203at2759"/>
<dbReference type="GO" id="GO:0050660">
    <property type="term" value="F:flavin adenine dinucleotide binding"/>
    <property type="evidence" value="ECO:0007669"/>
    <property type="project" value="TreeGrafter"/>
</dbReference>
<dbReference type="SUPFAM" id="SSF51905">
    <property type="entry name" value="FAD/NAD(P)-binding domain"/>
    <property type="match status" value="1"/>
</dbReference>
<reference evidence="2" key="1">
    <citation type="journal article" date="2021" name="IMA Fungus">
        <title>Genomic characterization of three marine fungi, including Emericellopsis atlantica sp. nov. with signatures of a generalist lifestyle and marine biomass degradation.</title>
        <authorList>
            <person name="Hagestad O.C."/>
            <person name="Hou L."/>
            <person name="Andersen J.H."/>
            <person name="Hansen E.H."/>
            <person name="Altermark B."/>
            <person name="Li C."/>
            <person name="Kuhnert E."/>
            <person name="Cox R.J."/>
            <person name="Crous P.W."/>
            <person name="Spatafora J.W."/>
            <person name="Lail K."/>
            <person name="Amirebrahimi M."/>
            <person name="Lipzen A."/>
            <person name="Pangilinan J."/>
            <person name="Andreopoulos W."/>
            <person name="Hayes R.D."/>
            <person name="Ng V."/>
            <person name="Grigoriev I.V."/>
            <person name="Jackson S.A."/>
            <person name="Sutton T.D.S."/>
            <person name="Dobson A.D.W."/>
            <person name="Rama T."/>
        </authorList>
    </citation>
    <scope>NUCLEOTIDE SEQUENCE</scope>
    <source>
        <strain evidence="2">TRa018bII</strain>
    </source>
</reference>
<evidence type="ECO:0000259" key="1">
    <source>
        <dbReference type="Pfam" id="PF07992"/>
    </source>
</evidence>
<dbReference type="PANTHER" id="PTHR43735">
    <property type="entry name" value="APOPTOSIS-INDUCING FACTOR 1"/>
    <property type="match status" value="1"/>
</dbReference>
<dbReference type="PRINTS" id="PR00411">
    <property type="entry name" value="PNDRDTASEI"/>
</dbReference>
<dbReference type="Pfam" id="PF07992">
    <property type="entry name" value="Pyr_redox_2"/>
    <property type="match status" value="1"/>
</dbReference>
<feature type="domain" description="FAD/NAD(P)-binding" evidence="1">
    <location>
        <begin position="49"/>
        <end position="373"/>
    </location>
</feature>
<dbReference type="GO" id="GO:0005737">
    <property type="term" value="C:cytoplasm"/>
    <property type="evidence" value="ECO:0007669"/>
    <property type="project" value="TreeGrafter"/>
</dbReference>